<accession>A0A4R6SDR5</accession>
<feature type="compositionally biased region" description="Basic and acidic residues" evidence="1">
    <location>
        <begin position="203"/>
        <end position="233"/>
    </location>
</feature>
<gene>
    <name evidence="2" type="ORF">EV186_103208</name>
</gene>
<sequence>MARSFETFDSIAAELYALPREEFIAARTERVAQAKADGNAELAKKLGSLNKPSTAAWLANQLARHDPDQVRLLGKVGAALRDAHGKLAGEQLRKLSQQRQAVVRGLVEAARDLSDKPVTMAVVRELESLFTAALARGAVARELAEGRLTGAKQFGDGSNWPLLADADAVPEPAPRKGRDELDRKRALAKARRELADANAAATRAREAADEAGEKFERAQRDATQTKDRVRQLTEELAEAQQAADAAKAAVKPARKDRETAERTAQRAQLKADQLAASVAELEEA</sequence>
<reference evidence="2 3" key="1">
    <citation type="submission" date="2019-03" db="EMBL/GenBank/DDBJ databases">
        <title>Genomic Encyclopedia of Type Strains, Phase IV (KMG-IV): sequencing the most valuable type-strain genomes for metagenomic binning, comparative biology and taxonomic classification.</title>
        <authorList>
            <person name="Goeker M."/>
        </authorList>
    </citation>
    <scope>NUCLEOTIDE SEQUENCE [LARGE SCALE GENOMIC DNA]</scope>
    <source>
        <strain evidence="2 3">DSM 45361</strain>
    </source>
</reference>
<feature type="compositionally biased region" description="Basic and acidic residues" evidence="1">
    <location>
        <begin position="253"/>
        <end position="264"/>
    </location>
</feature>
<dbReference type="OrthoDB" id="3541690at2"/>
<dbReference type="RefSeq" id="WP_133850478.1">
    <property type="nucleotide sequence ID" value="NZ_SNXZ01000003.1"/>
</dbReference>
<protein>
    <submittedName>
        <fullName evidence="2">Uncharacterized protein</fullName>
    </submittedName>
</protein>
<feature type="compositionally biased region" description="Low complexity" evidence="1">
    <location>
        <begin position="238"/>
        <end position="251"/>
    </location>
</feature>
<organism evidence="2 3">
    <name type="scientific">Labedaea rhizosphaerae</name>
    <dbReference type="NCBI Taxonomy" id="598644"/>
    <lineage>
        <taxon>Bacteria</taxon>
        <taxon>Bacillati</taxon>
        <taxon>Actinomycetota</taxon>
        <taxon>Actinomycetes</taxon>
        <taxon>Pseudonocardiales</taxon>
        <taxon>Pseudonocardiaceae</taxon>
        <taxon>Labedaea</taxon>
    </lineage>
</organism>
<dbReference type="EMBL" id="SNXZ01000003">
    <property type="protein sequence ID" value="TDP97245.1"/>
    <property type="molecule type" value="Genomic_DNA"/>
</dbReference>
<proteinExistence type="predicted"/>
<dbReference type="AlphaFoldDB" id="A0A4R6SDR5"/>
<evidence type="ECO:0000313" key="2">
    <source>
        <dbReference type="EMBL" id="TDP97245.1"/>
    </source>
</evidence>
<feature type="region of interest" description="Disordered" evidence="1">
    <location>
        <begin position="196"/>
        <end position="268"/>
    </location>
</feature>
<evidence type="ECO:0000313" key="3">
    <source>
        <dbReference type="Proteomes" id="UP000295444"/>
    </source>
</evidence>
<keyword evidence="3" id="KW-1185">Reference proteome</keyword>
<comment type="caution">
    <text evidence="2">The sequence shown here is derived from an EMBL/GenBank/DDBJ whole genome shotgun (WGS) entry which is preliminary data.</text>
</comment>
<feature type="compositionally biased region" description="Basic and acidic residues" evidence="1">
    <location>
        <begin position="173"/>
        <end position="184"/>
    </location>
</feature>
<dbReference type="Proteomes" id="UP000295444">
    <property type="component" value="Unassembled WGS sequence"/>
</dbReference>
<feature type="region of interest" description="Disordered" evidence="1">
    <location>
        <begin position="163"/>
        <end position="184"/>
    </location>
</feature>
<evidence type="ECO:0000256" key="1">
    <source>
        <dbReference type="SAM" id="MobiDB-lite"/>
    </source>
</evidence>
<dbReference type="Gene3D" id="1.20.120.330">
    <property type="entry name" value="Nucleotidyltransferases domain 2"/>
    <property type="match status" value="1"/>
</dbReference>
<name>A0A4R6SDR5_LABRH</name>